<evidence type="ECO:0000256" key="1">
    <source>
        <dbReference type="SAM" id="Phobius"/>
    </source>
</evidence>
<dbReference type="GO" id="GO:0004175">
    <property type="term" value="F:endopeptidase activity"/>
    <property type="evidence" value="ECO:0007669"/>
    <property type="project" value="UniProtKB-ARBA"/>
</dbReference>
<keyword evidence="3" id="KW-0378">Hydrolase</keyword>
<keyword evidence="3" id="KW-0645">Protease</keyword>
<keyword evidence="1" id="KW-1133">Transmembrane helix</keyword>
<evidence type="ECO:0000313" key="3">
    <source>
        <dbReference type="EMBL" id="QOV88901.1"/>
    </source>
</evidence>
<sequence length="232" mass="25897">MSYQPAVLLQPAPVVSVRRTRAWLLAELFLLFGLIPLALMQKLIPLHPLAVGGLIAATCLFILVRDPSFDVKQLWNTDDLARRLIAVIPLWLAAVALFVALLAVFSPDRLLSLPLQHPWAWLAIMLGYPLISVYPQEVIYRAFFFHRYKPIAGDGWGMIVLSAAAFAWMHILFGNWIAVTMCIAGGLIFSYRYWKTRSLLVTSLEHVIYGQLVFTVGLGEFIRSGTMTAVGG</sequence>
<protein>
    <submittedName>
        <fullName evidence="3">CPBP family intramembrane metalloprotease</fullName>
    </submittedName>
</protein>
<feature type="transmembrane region" description="Helical" evidence="1">
    <location>
        <begin position="118"/>
        <end position="139"/>
    </location>
</feature>
<dbReference type="Proteomes" id="UP000593765">
    <property type="component" value="Chromosome"/>
</dbReference>
<feature type="transmembrane region" description="Helical" evidence="1">
    <location>
        <begin position="176"/>
        <end position="194"/>
    </location>
</feature>
<organism evidence="3 4">
    <name type="scientific">Humisphaera borealis</name>
    <dbReference type="NCBI Taxonomy" id="2807512"/>
    <lineage>
        <taxon>Bacteria</taxon>
        <taxon>Pseudomonadati</taxon>
        <taxon>Planctomycetota</taxon>
        <taxon>Phycisphaerae</taxon>
        <taxon>Tepidisphaerales</taxon>
        <taxon>Tepidisphaeraceae</taxon>
        <taxon>Humisphaera</taxon>
    </lineage>
</organism>
<feature type="transmembrane region" description="Helical" evidence="1">
    <location>
        <begin position="21"/>
        <end position="40"/>
    </location>
</feature>
<keyword evidence="4" id="KW-1185">Reference proteome</keyword>
<reference evidence="3 4" key="1">
    <citation type="submission" date="2020-10" db="EMBL/GenBank/DDBJ databases">
        <title>Wide distribution of Phycisphaera-like planctomycetes from WD2101 soil group in peatlands and genome analysis of the first cultivated representative.</title>
        <authorList>
            <person name="Dedysh S.N."/>
            <person name="Beletsky A.V."/>
            <person name="Ivanova A."/>
            <person name="Kulichevskaya I.S."/>
            <person name="Suzina N.E."/>
            <person name="Philippov D.A."/>
            <person name="Rakitin A.L."/>
            <person name="Mardanov A.V."/>
            <person name="Ravin N.V."/>
        </authorList>
    </citation>
    <scope>NUCLEOTIDE SEQUENCE [LARGE SCALE GENOMIC DNA]</scope>
    <source>
        <strain evidence="3 4">M1803</strain>
    </source>
</reference>
<feature type="transmembrane region" description="Helical" evidence="1">
    <location>
        <begin position="46"/>
        <end position="64"/>
    </location>
</feature>
<dbReference type="KEGG" id="hbs:IPV69_22150"/>
<proteinExistence type="predicted"/>
<feature type="domain" description="CAAX prenyl protease 2/Lysostaphin resistance protein A-like" evidence="2">
    <location>
        <begin position="119"/>
        <end position="209"/>
    </location>
</feature>
<dbReference type="InterPro" id="IPR003675">
    <property type="entry name" value="Rce1/LyrA-like_dom"/>
</dbReference>
<accession>A0A7M2WVN3</accession>
<feature type="transmembrane region" description="Helical" evidence="1">
    <location>
        <begin position="84"/>
        <end position="106"/>
    </location>
</feature>
<gene>
    <name evidence="3" type="ORF">IPV69_22150</name>
</gene>
<dbReference type="EMBL" id="CP063458">
    <property type="protein sequence ID" value="QOV88901.1"/>
    <property type="molecule type" value="Genomic_DNA"/>
</dbReference>
<dbReference type="GO" id="GO:0080120">
    <property type="term" value="P:CAAX-box protein maturation"/>
    <property type="evidence" value="ECO:0007669"/>
    <property type="project" value="UniProtKB-ARBA"/>
</dbReference>
<keyword evidence="1" id="KW-0812">Transmembrane</keyword>
<name>A0A7M2WVN3_9BACT</name>
<dbReference type="RefSeq" id="WP_206291909.1">
    <property type="nucleotide sequence ID" value="NZ_CP063458.1"/>
</dbReference>
<evidence type="ECO:0000259" key="2">
    <source>
        <dbReference type="Pfam" id="PF02517"/>
    </source>
</evidence>
<dbReference type="GO" id="GO:0008237">
    <property type="term" value="F:metallopeptidase activity"/>
    <property type="evidence" value="ECO:0007669"/>
    <property type="project" value="UniProtKB-KW"/>
</dbReference>
<evidence type="ECO:0000313" key="4">
    <source>
        <dbReference type="Proteomes" id="UP000593765"/>
    </source>
</evidence>
<dbReference type="AlphaFoldDB" id="A0A7M2WVN3"/>
<keyword evidence="1" id="KW-0472">Membrane</keyword>
<feature type="transmembrane region" description="Helical" evidence="1">
    <location>
        <begin position="151"/>
        <end position="170"/>
    </location>
</feature>
<keyword evidence="3" id="KW-0482">Metalloprotease</keyword>
<dbReference type="Pfam" id="PF02517">
    <property type="entry name" value="Rce1-like"/>
    <property type="match status" value="1"/>
</dbReference>